<keyword evidence="9" id="KW-1185">Reference proteome</keyword>
<accession>G1QCN3</accession>
<evidence type="ECO:0000256" key="6">
    <source>
        <dbReference type="ARBA" id="ARBA00022840"/>
    </source>
</evidence>
<keyword evidence="4" id="KW-0547">Nucleotide-binding</keyword>
<dbReference type="PROSITE" id="PS50011">
    <property type="entry name" value="PROTEIN_KINASE_DOM"/>
    <property type="match status" value="1"/>
</dbReference>
<evidence type="ECO:0000256" key="1">
    <source>
        <dbReference type="ARBA" id="ARBA00012513"/>
    </source>
</evidence>
<dbReference type="PANTHER" id="PTHR24346:SF82">
    <property type="entry name" value="KP78A-RELATED"/>
    <property type="match status" value="1"/>
</dbReference>
<dbReference type="Gene3D" id="1.10.510.10">
    <property type="entry name" value="Transferase(Phosphotransferase) domain 1"/>
    <property type="match status" value="1"/>
</dbReference>
<keyword evidence="3" id="KW-0808">Transferase</keyword>
<keyword evidence="2" id="KW-0723">Serine/threonine-protein kinase</keyword>
<sequence>MARDPFAEVTLARHTVTSTEVAVKVVNWQGPSDVVREIHPLKELNHPNIIKLFEVIITEDHMYLFTQHVSEGTLFDYLEQWSAKITTSAHGPQSFNRTVHARPHVGYITVTKDLDLENIHLGGEMNVKLADFGFSRVFTEEKLTTFCGTAPYVAPELFLLESYEGLKVEVWSKGVVLYGDRATATVWENFEGLTEYILSGSFFI</sequence>
<evidence type="ECO:0000256" key="3">
    <source>
        <dbReference type="ARBA" id="ARBA00022679"/>
    </source>
</evidence>
<dbReference type="Pfam" id="PF00069">
    <property type="entry name" value="Pkinase"/>
    <property type="match status" value="1"/>
</dbReference>
<dbReference type="Ensembl" id="ENSMLUT00000022515.1">
    <property type="protein sequence ID" value="ENSMLUP00000021466.1"/>
    <property type="gene ID" value="ENSMLUG00000025589.1"/>
</dbReference>
<reference evidence="8" key="2">
    <citation type="submission" date="2025-08" db="UniProtKB">
        <authorList>
            <consortium name="Ensembl"/>
        </authorList>
    </citation>
    <scope>IDENTIFICATION</scope>
</reference>
<dbReference type="GO" id="GO:0004674">
    <property type="term" value="F:protein serine/threonine kinase activity"/>
    <property type="evidence" value="ECO:0007669"/>
    <property type="project" value="UniProtKB-KW"/>
</dbReference>
<dbReference type="SUPFAM" id="SSF56112">
    <property type="entry name" value="Protein kinase-like (PK-like)"/>
    <property type="match status" value="1"/>
</dbReference>
<dbReference type="GO" id="GO:0005737">
    <property type="term" value="C:cytoplasm"/>
    <property type="evidence" value="ECO:0007669"/>
    <property type="project" value="TreeGrafter"/>
</dbReference>
<evidence type="ECO:0000313" key="8">
    <source>
        <dbReference type="Ensembl" id="ENSMLUP00000021466.1"/>
    </source>
</evidence>
<dbReference type="EMBL" id="AAPE02026485">
    <property type="status" value="NOT_ANNOTATED_CDS"/>
    <property type="molecule type" value="Genomic_DNA"/>
</dbReference>
<protein>
    <recommendedName>
        <fullName evidence="1">non-specific serine/threonine protein kinase</fullName>
        <ecNumber evidence="1">2.7.11.1</ecNumber>
    </recommendedName>
</protein>
<organism evidence="8 9">
    <name type="scientific">Myotis lucifugus</name>
    <name type="common">Little brown bat</name>
    <dbReference type="NCBI Taxonomy" id="59463"/>
    <lineage>
        <taxon>Eukaryota</taxon>
        <taxon>Metazoa</taxon>
        <taxon>Chordata</taxon>
        <taxon>Craniata</taxon>
        <taxon>Vertebrata</taxon>
        <taxon>Euteleostomi</taxon>
        <taxon>Mammalia</taxon>
        <taxon>Eutheria</taxon>
        <taxon>Laurasiatheria</taxon>
        <taxon>Chiroptera</taxon>
        <taxon>Yangochiroptera</taxon>
        <taxon>Vespertilionidae</taxon>
        <taxon>Myotis</taxon>
    </lineage>
</organism>
<dbReference type="HOGENOM" id="CLU_000288_63_0_1"/>
<feature type="domain" description="Protein kinase" evidence="7">
    <location>
        <begin position="1"/>
        <end position="204"/>
    </location>
</feature>
<dbReference type="PANTHER" id="PTHR24346">
    <property type="entry name" value="MAP/MICROTUBULE AFFINITY-REGULATING KINASE"/>
    <property type="match status" value="1"/>
</dbReference>
<dbReference type="GO" id="GO:0005524">
    <property type="term" value="F:ATP binding"/>
    <property type="evidence" value="ECO:0007669"/>
    <property type="project" value="UniProtKB-KW"/>
</dbReference>
<evidence type="ECO:0000259" key="7">
    <source>
        <dbReference type="PROSITE" id="PS50011"/>
    </source>
</evidence>
<evidence type="ECO:0000256" key="5">
    <source>
        <dbReference type="ARBA" id="ARBA00022777"/>
    </source>
</evidence>
<dbReference type="Proteomes" id="UP000001074">
    <property type="component" value="Unassembled WGS sequence"/>
</dbReference>
<evidence type="ECO:0000313" key="9">
    <source>
        <dbReference type="Proteomes" id="UP000001074"/>
    </source>
</evidence>
<keyword evidence="6" id="KW-0067">ATP-binding</keyword>
<evidence type="ECO:0000256" key="4">
    <source>
        <dbReference type="ARBA" id="ARBA00022741"/>
    </source>
</evidence>
<dbReference type="GO" id="GO:0035556">
    <property type="term" value="P:intracellular signal transduction"/>
    <property type="evidence" value="ECO:0007669"/>
    <property type="project" value="TreeGrafter"/>
</dbReference>
<dbReference type="InterPro" id="IPR011009">
    <property type="entry name" value="Kinase-like_dom_sf"/>
</dbReference>
<evidence type="ECO:0000256" key="2">
    <source>
        <dbReference type="ARBA" id="ARBA00022527"/>
    </source>
</evidence>
<dbReference type="AlphaFoldDB" id="G1QCN3"/>
<dbReference type="EC" id="2.7.11.1" evidence="1"/>
<name>G1QCN3_MYOLU</name>
<dbReference type="InterPro" id="IPR000719">
    <property type="entry name" value="Prot_kinase_dom"/>
</dbReference>
<dbReference type="STRING" id="59463.ENSMLUP00000021466"/>
<keyword evidence="5" id="KW-0418">Kinase</keyword>
<proteinExistence type="predicted"/>
<dbReference type="GeneTree" id="ENSGT00940000154989"/>
<dbReference type="InParanoid" id="G1QCN3"/>
<dbReference type="eggNOG" id="KOG0586">
    <property type="taxonomic scope" value="Eukaryota"/>
</dbReference>
<dbReference type="OMA" id="RRITMNE"/>
<reference evidence="8 9" key="1">
    <citation type="journal article" date="2011" name="Nature">
        <title>A high-resolution map of human evolutionary constraint using 29 mammals.</title>
        <authorList>
            <person name="Lindblad-Toh K."/>
            <person name="Garber M."/>
            <person name="Zuk O."/>
            <person name="Lin M.F."/>
            <person name="Parker B.J."/>
            <person name="Washietl S."/>
            <person name="Kheradpour P."/>
            <person name="Ernst J."/>
            <person name="Jordan G."/>
            <person name="Mauceli E."/>
            <person name="Ward L.D."/>
            <person name="Lowe C.B."/>
            <person name="Holloway A.K."/>
            <person name="Clamp M."/>
            <person name="Gnerre S."/>
            <person name="Alfoldi J."/>
            <person name="Beal K."/>
            <person name="Chang J."/>
            <person name="Clawson H."/>
            <person name="Cuff J."/>
            <person name="Di Palma F."/>
            <person name="Fitzgerald S."/>
            <person name="Flicek P."/>
            <person name="Guttman M."/>
            <person name="Hubisz M.J."/>
            <person name="Jaffe D.B."/>
            <person name="Jungreis I."/>
            <person name="Kent W.J."/>
            <person name="Kostka D."/>
            <person name="Lara M."/>
            <person name="Martins A.L."/>
            <person name="Massingham T."/>
            <person name="Moltke I."/>
            <person name="Raney B.J."/>
            <person name="Rasmussen M.D."/>
            <person name="Robinson J."/>
            <person name="Stark A."/>
            <person name="Vilella A.J."/>
            <person name="Wen J."/>
            <person name="Xie X."/>
            <person name="Zody M.C."/>
            <person name="Baldwin J."/>
            <person name="Bloom T."/>
            <person name="Chin C.W."/>
            <person name="Heiman D."/>
            <person name="Nicol R."/>
            <person name="Nusbaum C."/>
            <person name="Young S."/>
            <person name="Wilkinson J."/>
            <person name="Worley K.C."/>
            <person name="Kovar C.L."/>
            <person name="Muzny D.M."/>
            <person name="Gibbs R.A."/>
            <person name="Cree A."/>
            <person name="Dihn H.H."/>
            <person name="Fowler G."/>
            <person name="Jhangiani S."/>
            <person name="Joshi V."/>
            <person name="Lee S."/>
            <person name="Lewis L.R."/>
            <person name="Nazareth L.V."/>
            <person name="Okwuonu G."/>
            <person name="Santibanez J."/>
            <person name="Warren W.C."/>
            <person name="Mardis E.R."/>
            <person name="Weinstock G.M."/>
            <person name="Wilson R.K."/>
            <person name="Delehaunty K."/>
            <person name="Dooling D."/>
            <person name="Fronik C."/>
            <person name="Fulton L."/>
            <person name="Fulton B."/>
            <person name="Graves T."/>
            <person name="Minx P."/>
            <person name="Sodergren E."/>
            <person name="Birney E."/>
            <person name="Margulies E.H."/>
            <person name="Herrero J."/>
            <person name="Green E.D."/>
            <person name="Haussler D."/>
            <person name="Siepel A."/>
            <person name="Goldman N."/>
            <person name="Pollard K.S."/>
            <person name="Pedersen J.S."/>
            <person name="Lander E.S."/>
            <person name="Kellis M."/>
        </authorList>
    </citation>
    <scope>NUCLEOTIDE SEQUENCE [LARGE SCALE GENOMIC DNA]</scope>
</reference>
<reference evidence="8" key="3">
    <citation type="submission" date="2025-09" db="UniProtKB">
        <authorList>
            <consortium name="Ensembl"/>
        </authorList>
    </citation>
    <scope>IDENTIFICATION</scope>
</reference>